<evidence type="ECO:0000256" key="1">
    <source>
        <dbReference type="SAM" id="Phobius"/>
    </source>
</evidence>
<dbReference type="Proteomes" id="UP001595925">
    <property type="component" value="Unassembled WGS sequence"/>
</dbReference>
<keyword evidence="1" id="KW-1133">Transmembrane helix</keyword>
<keyword evidence="1" id="KW-0472">Membrane</keyword>
<name>A0ABD5QFJ2_9EURY</name>
<reference evidence="2 3" key="1">
    <citation type="journal article" date="2019" name="Int. J. Syst. Evol. Microbiol.">
        <title>The Global Catalogue of Microorganisms (GCM) 10K type strain sequencing project: providing services to taxonomists for standard genome sequencing and annotation.</title>
        <authorList>
            <consortium name="The Broad Institute Genomics Platform"/>
            <consortium name="The Broad Institute Genome Sequencing Center for Infectious Disease"/>
            <person name="Wu L."/>
            <person name="Ma J."/>
        </authorList>
    </citation>
    <scope>NUCLEOTIDE SEQUENCE [LARGE SCALE GENOMIC DNA]</scope>
    <source>
        <strain evidence="2 3">CGMCC 1.15824</strain>
    </source>
</reference>
<dbReference type="AlphaFoldDB" id="A0ABD5QFJ2"/>
<organism evidence="2 3">
    <name type="scientific">Saliphagus infecundisoli</name>
    <dbReference type="NCBI Taxonomy" id="1849069"/>
    <lineage>
        <taxon>Archaea</taxon>
        <taxon>Methanobacteriati</taxon>
        <taxon>Methanobacteriota</taxon>
        <taxon>Stenosarchaea group</taxon>
        <taxon>Halobacteria</taxon>
        <taxon>Halobacteriales</taxon>
        <taxon>Natrialbaceae</taxon>
        <taxon>Saliphagus</taxon>
    </lineage>
</organism>
<proteinExistence type="predicted"/>
<feature type="transmembrane region" description="Helical" evidence="1">
    <location>
        <begin position="12"/>
        <end position="30"/>
    </location>
</feature>
<feature type="transmembrane region" description="Helical" evidence="1">
    <location>
        <begin position="37"/>
        <end position="58"/>
    </location>
</feature>
<keyword evidence="1" id="KW-0812">Transmembrane</keyword>
<sequence length="59" mass="6360">MVLLVYVLVMRQLLLGMILVCLVTTVYLGYTIGGAKYAAGVFVVDVAFVVLLDILGLIL</sequence>
<comment type="caution">
    <text evidence="2">The sequence shown here is derived from an EMBL/GenBank/DDBJ whole genome shotgun (WGS) entry which is preliminary data.</text>
</comment>
<evidence type="ECO:0008006" key="4">
    <source>
        <dbReference type="Google" id="ProtNLM"/>
    </source>
</evidence>
<gene>
    <name evidence="2" type="ORF">ACFPFO_11475</name>
</gene>
<dbReference type="RefSeq" id="WP_224827184.1">
    <property type="nucleotide sequence ID" value="NZ_JAIVEF010000001.1"/>
</dbReference>
<evidence type="ECO:0000313" key="2">
    <source>
        <dbReference type="EMBL" id="MFC4988364.1"/>
    </source>
</evidence>
<protein>
    <recommendedName>
        <fullName evidence="4">NADH dehydrogenase subunit 4L</fullName>
    </recommendedName>
</protein>
<evidence type="ECO:0000313" key="3">
    <source>
        <dbReference type="Proteomes" id="UP001595925"/>
    </source>
</evidence>
<dbReference type="EMBL" id="JBHSJG010000036">
    <property type="protein sequence ID" value="MFC4988364.1"/>
    <property type="molecule type" value="Genomic_DNA"/>
</dbReference>
<accession>A0ABD5QFJ2</accession>
<keyword evidence="3" id="KW-1185">Reference proteome</keyword>